<comment type="caution">
    <text evidence="2">The sequence shown here is derived from an EMBL/GenBank/DDBJ whole genome shotgun (WGS) entry which is preliminary data.</text>
</comment>
<evidence type="ECO:0000313" key="2">
    <source>
        <dbReference type="EMBL" id="MBB3175332.1"/>
    </source>
</evidence>
<sequence length="279" mass="30722">MDRRVFQEVPKPDPTIQLSRLLEVMAALRHPQTGCPWDREQDFASIAPYTIEEAYEVADAIARDDLSALRDELGDLLFQVVYYARLAEERGAFDFADIAQSITDKMIRRHPHVFGGEAVTTGFWEAAKDTERAARDEHGALAGIATGLPALTHAAKLASRAARVGFDWPDAEAVLGKLDEEIAELRAEIGHPPADLARQTDELGDVLFTTACAARKLGIDPEAALRHANRKFIRRFAAIEAEAARHGLSVDEMRLDEMEAAWAQAKRREAEGPGPSSAE</sequence>
<dbReference type="GO" id="GO:0046081">
    <property type="term" value="P:dUTP catabolic process"/>
    <property type="evidence" value="ECO:0007669"/>
    <property type="project" value="TreeGrafter"/>
</dbReference>
<dbReference type="InterPro" id="IPR048015">
    <property type="entry name" value="NTP-PPase_MazG-like_N"/>
</dbReference>
<dbReference type="PANTHER" id="PTHR30522:SF0">
    <property type="entry name" value="NUCLEOSIDE TRIPHOSPHATE PYROPHOSPHOHYDROLASE"/>
    <property type="match status" value="1"/>
</dbReference>
<proteinExistence type="predicted"/>
<name>A0A839V701_9PROT</name>
<dbReference type="EC" id="3.6.1.8" evidence="2"/>
<keyword evidence="3" id="KW-1185">Reference proteome</keyword>
<dbReference type="GO" id="GO:0046061">
    <property type="term" value="P:dATP catabolic process"/>
    <property type="evidence" value="ECO:0007669"/>
    <property type="project" value="TreeGrafter"/>
</dbReference>
<dbReference type="CDD" id="cd11528">
    <property type="entry name" value="NTP-PPase_MazG_Nterm"/>
    <property type="match status" value="1"/>
</dbReference>
<evidence type="ECO:0000313" key="3">
    <source>
        <dbReference type="Proteomes" id="UP000557688"/>
    </source>
</evidence>
<dbReference type="GO" id="GO:0046052">
    <property type="term" value="P:UTP catabolic process"/>
    <property type="evidence" value="ECO:0007669"/>
    <property type="project" value="TreeGrafter"/>
</dbReference>
<organism evidence="2 3">
    <name type="scientific">Endobacter medicaginis</name>
    <dbReference type="NCBI Taxonomy" id="1181271"/>
    <lineage>
        <taxon>Bacteria</taxon>
        <taxon>Pseudomonadati</taxon>
        <taxon>Pseudomonadota</taxon>
        <taxon>Alphaproteobacteria</taxon>
        <taxon>Acetobacterales</taxon>
        <taxon>Acetobacteraceae</taxon>
        <taxon>Endobacter</taxon>
    </lineage>
</organism>
<dbReference type="InterPro" id="IPR004518">
    <property type="entry name" value="MazG-like_dom"/>
</dbReference>
<dbReference type="NCBIfam" id="TIGR00444">
    <property type="entry name" value="mazG"/>
    <property type="match status" value="1"/>
</dbReference>
<protein>
    <submittedName>
        <fullName evidence="2">ATP diphosphatase</fullName>
        <ecNumber evidence="2">3.6.1.8</ecNumber>
    </submittedName>
</protein>
<gene>
    <name evidence="2" type="ORF">FHR90_003186</name>
</gene>
<dbReference type="GO" id="GO:0006203">
    <property type="term" value="P:dGTP catabolic process"/>
    <property type="evidence" value="ECO:0007669"/>
    <property type="project" value="TreeGrafter"/>
</dbReference>
<dbReference type="InterPro" id="IPR048011">
    <property type="entry name" value="NTP-PPase_MazG-like_C"/>
</dbReference>
<dbReference type="EMBL" id="JACHXV010000026">
    <property type="protein sequence ID" value="MBB3175332.1"/>
    <property type="molecule type" value="Genomic_DNA"/>
</dbReference>
<feature type="domain" description="NTP pyrophosphohydrolase MazG-like" evidence="1">
    <location>
        <begin position="41"/>
        <end position="114"/>
    </location>
</feature>
<dbReference type="CDD" id="cd11529">
    <property type="entry name" value="NTP-PPase_MazG_Cterm"/>
    <property type="match status" value="1"/>
</dbReference>
<dbReference type="SUPFAM" id="SSF101386">
    <property type="entry name" value="all-alpha NTP pyrophosphatases"/>
    <property type="match status" value="2"/>
</dbReference>
<dbReference type="Gene3D" id="1.10.287.1080">
    <property type="entry name" value="MazG-like"/>
    <property type="match status" value="2"/>
</dbReference>
<feature type="domain" description="NTP pyrophosphohydrolase MazG-like" evidence="1">
    <location>
        <begin position="173"/>
        <end position="235"/>
    </location>
</feature>
<reference evidence="2 3" key="1">
    <citation type="submission" date="2020-08" db="EMBL/GenBank/DDBJ databases">
        <title>Genomic Encyclopedia of Type Strains, Phase III (KMG-III): the genomes of soil and plant-associated and newly described type strains.</title>
        <authorList>
            <person name="Whitman W."/>
        </authorList>
    </citation>
    <scope>NUCLEOTIDE SEQUENCE [LARGE SCALE GENOMIC DNA]</scope>
    <source>
        <strain evidence="2 3">CECT 8088</strain>
    </source>
</reference>
<dbReference type="GO" id="GO:0046076">
    <property type="term" value="P:dTTP catabolic process"/>
    <property type="evidence" value="ECO:0007669"/>
    <property type="project" value="TreeGrafter"/>
</dbReference>
<dbReference type="Pfam" id="PF03819">
    <property type="entry name" value="MazG"/>
    <property type="match status" value="2"/>
</dbReference>
<dbReference type="GO" id="GO:0047693">
    <property type="term" value="F:ATP diphosphatase activity"/>
    <property type="evidence" value="ECO:0007669"/>
    <property type="project" value="UniProtKB-EC"/>
</dbReference>
<evidence type="ECO:0000259" key="1">
    <source>
        <dbReference type="Pfam" id="PF03819"/>
    </source>
</evidence>
<dbReference type="InterPro" id="IPR011551">
    <property type="entry name" value="NTP_PyrPHydrolase_MazG"/>
</dbReference>
<dbReference type="GO" id="GO:0046047">
    <property type="term" value="P:TTP catabolic process"/>
    <property type="evidence" value="ECO:0007669"/>
    <property type="project" value="TreeGrafter"/>
</dbReference>
<dbReference type="RefSeq" id="WP_256124344.1">
    <property type="nucleotide sequence ID" value="NZ_JABXXQ010000214.1"/>
</dbReference>
<dbReference type="GO" id="GO:0006950">
    <property type="term" value="P:response to stress"/>
    <property type="evidence" value="ECO:0007669"/>
    <property type="project" value="UniProtKB-ARBA"/>
</dbReference>
<keyword evidence="2" id="KW-0378">Hydrolase</keyword>
<dbReference type="Proteomes" id="UP000557688">
    <property type="component" value="Unassembled WGS sequence"/>
</dbReference>
<dbReference type="AlphaFoldDB" id="A0A839V701"/>
<accession>A0A839V701</accession>
<dbReference type="PANTHER" id="PTHR30522">
    <property type="entry name" value="NUCLEOSIDE TRIPHOSPHATE PYROPHOSPHOHYDROLASE"/>
    <property type="match status" value="1"/>
</dbReference>
<dbReference type="FunFam" id="1.10.287.1080:FF:000001">
    <property type="entry name" value="Nucleoside triphosphate pyrophosphohydrolase"/>
    <property type="match status" value="1"/>
</dbReference>
<dbReference type="NCBIfam" id="NF007113">
    <property type="entry name" value="PRK09562.1"/>
    <property type="match status" value="1"/>
</dbReference>